<dbReference type="Pfam" id="PF00266">
    <property type="entry name" value="Aminotran_5"/>
    <property type="match status" value="1"/>
</dbReference>
<dbReference type="InterPro" id="IPR016454">
    <property type="entry name" value="Cysteine_dSase"/>
</dbReference>
<dbReference type="PIRSF" id="PIRSF005572">
    <property type="entry name" value="NifS"/>
    <property type="match status" value="1"/>
</dbReference>
<evidence type="ECO:0000256" key="13">
    <source>
        <dbReference type="ARBA" id="ARBA00031911"/>
    </source>
</evidence>
<dbReference type="EMBL" id="PPCN01000001">
    <property type="protein sequence ID" value="POF33852.1"/>
    <property type="molecule type" value="Genomic_DNA"/>
</dbReference>
<keyword evidence="10 16" id="KW-0408">Iron</keyword>
<evidence type="ECO:0000256" key="2">
    <source>
        <dbReference type="ARBA" id="ARBA00003120"/>
    </source>
</evidence>
<feature type="domain" description="Aminotransferase class V" evidence="18">
    <location>
        <begin position="4"/>
        <end position="366"/>
    </location>
</feature>
<evidence type="ECO:0000256" key="17">
    <source>
        <dbReference type="SAM" id="Coils"/>
    </source>
</evidence>
<dbReference type="Gene3D" id="3.40.640.10">
    <property type="entry name" value="Type I PLP-dependent aspartate aminotransferase-like (Major domain)"/>
    <property type="match status" value="1"/>
</dbReference>
<dbReference type="InterPro" id="IPR015422">
    <property type="entry name" value="PyrdxlP-dep_Trfase_small"/>
</dbReference>
<organism evidence="19 20">
    <name type="scientific">Roseibium marinum</name>
    <dbReference type="NCBI Taxonomy" id="281252"/>
    <lineage>
        <taxon>Bacteria</taxon>
        <taxon>Pseudomonadati</taxon>
        <taxon>Pseudomonadota</taxon>
        <taxon>Alphaproteobacteria</taxon>
        <taxon>Hyphomicrobiales</taxon>
        <taxon>Stappiaceae</taxon>
        <taxon>Roseibium</taxon>
    </lineage>
</organism>
<dbReference type="SUPFAM" id="SSF53383">
    <property type="entry name" value="PLP-dependent transferases"/>
    <property type="match status" value="1"/>
</dbReference>
<evidence type="ECO:0000259" key="18">
    <source>
        <dbReference type="Pfam" id="PF00266"/>
    </source>
</evidence>
<evidence type="ECO:0000256" key="3">
    <source>
        <dbReference type="ARBA" id="ARBA00006490"/>
    </source>
</evidence>
<dbReference type="RefSeq" id="WP_103220510.1">
    <property type="nucleotide sequence ID" value="NZ_PPCN01000001.1"/>
</dbReference>
<evidence type="ECO:0000256" key="9">
    <source>
        <dbReference type="ARBA" id="ARBA00022898"/>
    </source>
</evidence>
<dbReference type="GO" id="GO:0046872">
    <property type="term" value="F:metal ion binding"/>
    <property type="evidence" value="ECO:0007669"/>
    <property type="project" value="UniProtKB-KW"/>
</dbReference>
<evidence type="ECO:0000256" key="10">
    <source>
        <dbReference type="ARBA" id="ARBA00023004"/>
    </source>
</evidence>
<evidence type="ECO:0000256" key="7">
    <source>
        <dbReference type="ARBA" id="ARBA00022679"/>
    </source>
</evidence>
<proteinExistence type="inferred from homology"/>
<dbReference type="PROSITE" id="PS00595">
    <property type="entry name" value="AA_TRANSFER_CLASS_5"/>
    <property type="match status" value="1"/>
</dbReference>
<dbReference type="GO" id="GO:0051536">
    <property type="term" value="F:iron-sulfur cluster binding"/>
    <property type="evidence" value="ECO:0007669"/>
    <property type="project" value="UniProtKB-KW"/>
</dbReference>
<dbReference type="NCBIfam" id="TIGR03402">
    <property type="entry name" value="FeS_nifS"/>
    <property type="match status" value="1"/>
</dbReference>
<dbReference type="Gene3D" id="3.90.1150.10">
    <property type="entry name" value="Aspartate Aminotransferase, domain 1"/>
    <property type="match status" value="1"/>
</dbReference>
<evidence type="ECO:0000256" key="1">
    <source>
        <dbReference type="ARBA" id="ARBA00001933"/>
    </source>
</evidence>
<keyword evidence="17" id="KW-0175">Coiled coil</keyword>
<dbReference type="OrthoDB" id="9808002at2"/>
<evidence type="ECO:0000256" key="15">
    <source>
        <dbReference type="RuleBase" id="RU004504"/>
    </source>
</evidence>
<comment type="catalytic activity">
    <reaction evidence="14 16">
        <text>(sulfur carrier)-H + L-cysteine = (sulfur carrier)-SH + L-alanine</text>
        <dbReference type="Rhea" id="RHEA:43892"/>
        <dbReference type="Rhea" id="RHEA-COMP:14737"/>
        <dbReference type="Rhea" id="RHEA-COMP:14739"/>
        <dbReference type="ChEBI" id="CHEBI:29917"/>
        <dbReference type="ChEBI" id="CHEBI:35235"/>
        <dbReference type="ChEBI" id="CHEBI:57972"/>
        <dbReference type="ChEBI" id="CHEBI:64428"/>
        <dbReference type="EC" id="2.8.1.7"/>
    </reaction>
</comment>
<comment type="caution">
    <text evidence="19">The sequence shown here is derived from an EMBL/GenBank/DDBJ whole genome shotgun (WGS) entry which is preliminary data.</text>
</comment>
<comment type="function">
    <text evidence="2">Catalyzes the removal of elemental sulfur atoms from cysteine to produce alanine. Seems to participate in the biosynthesis of the nitrogenase metalloclusters by providing the inorganic sulfur required for the Fe-S core formation.</text>
</comment>
<feature type="coiled-coil region" evidence="17">
    <location>
        <begin position="251"/>
        <end position="278"/>
    </location>
</feature>
<evidence type="ECO:0000256" key="5">
    <source>
        <dbReference type="ARBA" id="ARBA00012239"/>
    </source>
</evidence>
<dbReference type="GO" id="GO:0031071">
    <property type="term" value="F:cysteine desulfurase activity"/>
    <property type="evidence" value="ECO:0007669"/>
    <property type="project" value="UniProtKB-EC"/>
</dbReference>
<dbReference type="InterPro" id="IPR017772">
    <property type="entry name" value="Cys_deSase_NifS_bac/arc"/>
</dbReference>
<dbReference type="InterPro" id="IPR020578">
    <property type="entry name" value="Aminotrans_V_PyrdxlP_BS"/>
</dbReference>
<comment type="cofactor">
    <cofactor evidence="1 15">
        <name>pyridoxal 5'-phosphate</name>
        <dbReference type="ChEBI" id="CHEBI:597326"/>
    </cofactor>
</comment>
<dbReference type="Gene3D" id="1.10.260.50">
    <property type="match status" value="1"/>
</dbReference>
<evidence type="ECO:0000256" key="16">
    <source>
        <dbReference type="RuleBase" id="RU364075"/>
    </source>
</evidence>
<evidence type="ECO:0000256" key="4">
    <source>
        <dbReference type="ARBA" id="ARBA00011738"/>
    </source>
</evidence>
<dbReference type="PANTHER" id="PTHR11601">
    <property type="entry name" value="CYSTEINE DESULFURYLASE FAMILY MEMBER"/>
    <property type="match status" value="1"/>
</dbReference>
<dbReference type="AlphaFoldDB" id="A0A2S3V1K8"/>
<evidence type="ECO:0000256" key="11">
    <source>
        <dbReference type="ARBA" id="ARBA00023014"/>
    </source>
</evidence>
<dbReference type="GO" id="GO:0030170">
    <property type="term" value="F:pyridoxal phosphate binding"/>
    <property type="evidence" value="ECO:0007669"/>
    <property type="project" value="InterPro"/>
</dbReference>
<evidence type="ECO:0000256" key="12">
    <source>
        <dbReference type="ARBA" id="ARBA00023231"/>
    </source>
</evidence>
<evidence type="ECO:0000313" key="20">
    <source>
        <dbReference type="Proteomes" id="UP000236959"/>
    </source>
</evidence>
<reference evidence="19 20" key="1">
    <citation type="submission" date="2018-01" db="EMBL/GenBank/DDBJ databases">
        <title>Genomic Encyclopedia of Archaeal and Bacterial Type Strains, Phase II (KMG-II): from individual species to whole genera.</title>
        <authorList>
            <person name="Goeker M."/>
        </authorList>
    </citation>
    <scope>NUCLEOTIDE SEQUENCE [LARGE SCALE GENOMIC DNA]</scope>
    <source>
        <strain evidence="19 20">DSM 17023</strain>
    </source>
</reference>
<keyword evidence="11 16" id="KW-0411">Iron-sulfur</keyword>
<dbReference type="GO" id="GO:0006520">
    <property type="term" value="P:amino acid metabolic process"/>
    <property type="evidence" value="ECO:0007669"/>
    <property type="project" value="InterPro"/>
</dbReference>
<dbReference type="InterPro" id="IPR000192">
    <property type="entry name" value="Aminotrans_V_dom"/>
</dbReference>
<keyword evidence="7 16" id="KW-0808">Transferase</keyword>
<dbReference type="PANTHER" id="PTHR11601:SF34">
    <property type="entry name" value="CYSTEINE DESULFURASE"/>
    <property type="match status" value="1"/>
</dbReference>
<keyword evidence="20" id="KW-1185">Reference proteome</keyword>
<keyword evidence="12" id="KW-0535">Nitrogen fixation</keyword>
<evidence type="ECO:0000256" key="6">
    <source>
        <dbReference type="ARBA" id="ARBA00013558"/>
    </source>
</evidence>
<accession>A0A2S3V1K8</accession>
<dbReference type="Proteomes" id="UP000236959">
    <property type="component" value="Unassembled WGS sequence"/>
</dbReference>
<dbReference type="InterPro" id="IPR015421">
    <property type="entry name" value="PyrdxlP-dep_Trfase_major"/>
</dbReference>
<evidence type="ECO:0000313" key="19">
    <source>
        <dbReference type="EMBL" id="POF33852.1"/>
    </source>
</evidence>
<name>A0A2S3V1K8_9HYPH</name>
<gene>
    <name evidence="19" type="ORF">CLV41_101301</name>
</gene>
<keyword evidence="8 16" id="KW-0479">Metal-binding</keyword>
<comment type="subunit">
    <text evidence="4">Homodimer.</text>
</comment>
<evidence type="ECO:0000256" key="8">
    <source>
        <dbReference type="ARBA" id="ARBA00022723"/>
    </source>
</evidence>
<dbReference type="InterPro" id="IPR015424">
    <property type="entry name" value="PyrdxlP-dep_Trfase"/>
</dbReference>
<sequence>MRAIYLDNNATTRTDPEVVAAMLPFFTEQFGNASSTHTFGSEVAGAVREARRHVQNLLGAAHDHEVIFTSGGTESDNAALLSALENQPERNQIVTMAVEHPAVLSLVAYLRQSRGIEVTTVGVNENGELDIEAYRAALGPRTAVASVMWANNETGTIYPVELLAGYAHEAGALFHTDAVQAVGKIPIDLSSSAIDMLSLSGHKLHAPKGIGALYVRKGVKFKPLLRGGRQERGRRAGTENIPAIVGLGKAAEIAAVRIEEEQTKVRALRDRLEQGVLQQIGNCSVVGGNAERLPNTSNIAFDCLDSEAILHKLEQVGIAASSGSACASGSMEPSHVLRAMNVPATALQGAIRFSLSRDNTPEDIGRVLDVMPGIISKLQSMSPLWRDRHETKAATSGDGEYVFARS</sequence>
<dbReference type="EC" id="2.8.1.7" evidence="5 16"/>
<dbReference type="FunFam" id="3.40.640.10:FF:000084">
    <property type="entry name" value="IscS-like cysteine desulfurase"/>
    <property type="match status" value="1"/>
</dbReference>
<evidence type="ECO:0000256" key="14">
    <source>
        <dbReference type="ARBA" id="ARBA00050776"/>
    </source>
</evidence>
<comment type="similarity">
    <text evidence="3 16">Belongs to the class-V pyridoxal-phosphate-dependent aminotransferase family. NifS/IscS subfamily.</text>
</comment>
<keyword evidence="9 16" id="KW-0663">Pyridoxal phosphate</keyword>
<protein>
    <recommendedName>
        <fullName evidence="6 16">Cysteine desulfurase</fullName>
        <ecNumber evidence="5 16">2.8.1.7</ecNumber>
    </recommendedName>
    <alternativeName>
        <fullName evidence="13 16">Nitrogenase metalloclusters biosynthesis protein NifS</fullName>
    </alternativeName>
</protein>